<evidence type="ECO:0000256" key="1">
    <source>
        <dbReference type="ARBA" id="ARBA00022630"/>
    </source>
</evidence>
<keyword evidence="6" id="KW-1185">Reference proteome</keyword>
<feature type="domain" description="FAD/NAD(P)-binding" evidence="4">
    <location>
        <begin position="9"/>
        <end position="288"/>
    </location>
</feature>
<sequence length="300" mass="31996">MTNDDRMLDCLIIGGGPAGLTAAIYLSRFRRKVKLIDAGTSRASLIPRSHNYPGFPDGITGNELLARLREQASRYGAEVHLGRVERLAIDSDKTFIAHCGDETYRARSILLATGVIDVEPDLPNCKDAIKQGFLRHCPICDGYEVIDQKVAILGQGEPGIKEALFIRTYTNDLTLINLGAENKLSEEGRKLLHEANIKLIEEPITEVQVTGKQIAGFKLASGSVLTFDTVYSALGGLVVSGLAVQLGATCDDSGNLVVNGAMQTSIPGLYAAGDVVHGLNQICVGAGQAAIAATAIHHYL</sequence>
<dbReference type="InterPro" id="IPR050097">
    <property type="entry name" value="Ferredoxin-NADP_redctase_2"/>
</dbReference>
<comment type="caution">
    <text evidence="5">The sequence shown here is derived from an EMBL/GenBank/DDBJ whole genome shotgun (WGS) entry which is preliminary data.</text>
</comment>
<proteinExistence type="predicted"/>
<dbReference type="PANTHER" id="PTHR48105">
    <property type="entry name" value="THIOREDOXIN REDUCTASE 1-RELATED-RELATED"/>
    <property type="match status" value="1"/>
</dbReference>
<dbReference type="InterPro" id="IPR036188">
    <property type="entry name" value="FAD/NAD-bd_sf"/>
</dbReference>
<dbReference type="SUPFAM" id="SSF51905">
    <property type="entry name" value="FAD/NAD(P)-binding domain"/>
    <property type="match status" value="1"/>
</dbReference>
<reference evidence="5 6" key="1">
    <citation type="submission" date="2019-03" db="EMBL/GenBank/DDBJ databases">
        <title>Genomic Encyclopedia of Type Strains, Phase IV (KMG-IV): sequencing the most valuable type-strain genomes for metagenomic binning, comparative biology and taxonomic classification.</title>
        <authorList>
            <person name="Goeker M."/>
        </authorList>
    </citation>
    <scope>NUCLEOTIDE SEQUENCE [LARGE SCALE GENOMIC DNA]</scope>
    <source>
        <strain evidence="5 6">DSM 7445</strain>
    </source>
</reference>
<protein>
    <submittedName>
        <fullName evidence="5">Thioredoxin reductase (NADPH)</fullName>
    </submittedName>
</protein>
<evidence type="ECO:0000256" key="3">
    <source>
        <dbReference type="SAM" id="Phobius"/>
    </source>
</evidence>
<dbReference type="PRINTS" id="PR00469">
    <property type="entry name" value="PNDRDTASEII"/>
</dbReference>
<dbReference type="AlphaFoldDB" id="A0A4R3HUQ5"/>
<dbReference type="RefSeq" id="WP_132259435.1">
    <property type="nucleotide sequence ID" value="NZ_SLZQ01000009.1"/>
</dbReference>
<evidence type="ECO:0000313" key="6">
    <source>
        <dbReference type="Proteomes" id="UP000295382"/>
    </source>
</evidence>
<accession>A0A4R3HUQ5</accession>
<dbReference type="Gene3D" id="3.50.50.60">
    <property type="entry name" value="FAD/NAD(P)-binding domain"/>
    <property type="match status" value="2"/>
</dbReference>
<dbReference type="PRINTS" id="PR00368">
    <property type="entry name" value="FADPNR"/>
</dbReference>
<keyword evidence="3" id="KW-0472">Membrane</keyword>
<organism evidence="5 6">
    <name type="scientific">Paucimonas lemoignei</name>
    <name type="common">Pseudomonas lemoignei</name>
    <dbReference type="NCBI Taxonomy" id="29443"/>
    <lineage>
        <taxon>Bacteria</taxon>
        <taxon>Pseudomonadati</taxon>
        <taxon>Pseudomonadota</taxon>
        <taxon>Betaproteobacteria</taxon>
        <taxon>Burkholderiales</taxon>
        <taxon>Burkholderiaceae</taxon>
        <taxon>Paucimonas</taxon>
    </lineage>
</organism>
<evidence type="ECO:0000313" key="5">
    <source>
        <dbReference type="EMBL" id="TCS35755.1"/>
    </source>
</evidence>
<keyword evidence="3" id="KW-1133">Transmembrane helix</keyword>
<evidence type="ECO:0000259" key="4">
    <source>
        <dbReference type="Pfam" id="PF07992"/>
    </source>
</evidence>
<dbReference type="InterPro" id="IPR023753">
    <property type="entry name" value="FAD/NAD-binding_dom"/>
</dbReference>
<dbReference type="GO" id="GO:0016491">
    <property type="term" value="F:oxidoreductase activity"/>
    <property type="evidence" value="ECO:0007669"/>
    <property type="project" value="UniProtKB-KW"/>
</dbReference>
<keyword evidence="3" id="KW-0812">Transmembrane</keyword>
<gene>
    <name evidence="5" type="ORF">EDC30_10954</name>
</gene>
<feature type="transmembrane region" description="Helical" evidence="3">
    <location>
        <begin position="6"/>
        <end position="26"/>
    </location>
</feature>
<name>A0A4R3HUQ5_PAULE</name>
<dbReference type="Pfam" id="PF07992">
    <property type="entry name" value="Pyr_redox_2"/>
    <property type="match status" value="1"/>
</dbReference>
<dbReference type="EMBL" id="SLZQ01000009">
    <property type="protein sequence ID" value="TCS35755.1"/>
    <property type="molecule type" value="Genomic_DNA"/>
</dbReference>
<keyword evidence="1" id="KW-0285">Flavoprotein</keyword>
<dbReference type="OrthoDB" id="9786503at2"/>
<evidence type="ECO:0000256" key="2">
    <source>
        <dbReference type="ARBA" id="ARBA00023002"/>
    </source>
</evidence>
<dbReference type="Proteomes" id="UP000295382">
    <property type="component" value="Unassembled WGS sequence"/>
</dbReference>
<keyword evidence="2" id="KW-0560">Oxidoreductase</keyword>